<dbReference type="SUPFAM" id="SSF49785">
    <property type="entry name" value="Galactose-binding domain-like"/>
    <property type="match status" value="1"/>
</dbReference>
<dbReference type="GO" id="GO:0005680">
    <property type="term" value="C:anaphase-promoting complex"/>
    <property type="evidence" value="ECO:0007669"/>
    <property type="project" value="InterPro"/>
</dbReference>
<proteinExistence type="inferred from homology"/>
<evidence type="ECO:0000256" key="7">
    <source>
        <dbReference type="PIRNR" id="PIRNR028841"/>
    </source>
</evidence>
<dbReference type="CDD" id="cd08366">
    <property type="entry name" value="APC10"/>
    <property type="match status" value="1"/>
</dbReference>
<dbReference type="Proteomes" id="UP000070412">
    <property type="component" value="Unassembled WGS sequence"/>
</dbReference>
<dbReference type="SMART" id="SM01337">
    <property type="entry name" value="APC10"/>
    <property type="match status" value="1"/>
</dbReference>
<dbReference type="GO" id="GO:0051301">
    <property type="term" value="P:cell division"/>
    <property type="evidence" value="ECO:0007669"/>
    <property type="project" value="UniProtKB-KW"/>
</dbReference>
<reference evidence="11" key="3">
    <citation type="submission" date="2022-06" db="UniProtKB">
        <authorList>
            <consortium name="EnsemblMetazoa"/>
        </authorList>
    </citation>
    <scope>IDENTIFICATION</scope>
</reference>
<gene>
    <name evidence="10" type="ORF">SSS_8363</name>
</gene>
<sequence>MSFSSPPSEDSKESEFDQQKRYNTRGSMKTYRSMMVNDDQDLRKTKSVVREIGSQAVWSLSSCKHGFGVEQLRDNCQDTYWQSDGIQPHLVNIQFRRKTTVCEIKIFVDFKMDESYTPNRISVRAGNHFHDIHEVAFVEMNEPSGWETIPLRDANDRPIRAFLIQIAVLANHQNGRDTHIRQIKINSPVEETVLSVLKLPEQFRTIKFWQHSCLR</sequence>
<keyword evidence="3 7" id="KW-0132">Cell division</keyword>
<reference evidence="10" key="2">
    <citation type="submission" date="2020-01" db="EMBL/GenBank/DDBJ databases">
        <authorList>
            <person name="Korhonen P.K.K."/>
            <person name="Guangxu M.G."/>
            <person name="Wang T.W."/>
            <person name="Stroehlein A.J.S."/>
            <person name="Young N.D."/>
            <person name="Ang C.-S.A."/>
            <person name="Fernando D.W.F."/>
            <person name="Lu H.L."/>
            <person name="Taylor S.T."/>
            <person name="Ehtesham M.E.M."/>
            <person name="Najaraj S.H.N."/>
            <person name="Harsha G.H.G."/>
            <person name="Madugundu A.M."/>
            <person name="Renuse S.R."/>
            <person name="Holt D.H."/>
            <person name="Pandey A.P."/>
            <person name="Papenfuss A.P."/>
            <person name="Gasser R.B.G."/>
            <person name="Fischer K.F."/>
        </authorList>
    </citation>
    <scope>NUCLEOTIDE SEQUENCE</scope>
    <source>
        <strain evidence="10">SSS_KF_BRIS2020</strain>
    </source>
</reference>
<comment type="similarity">
    <text evidence="1 7">Belongs to the APC10 family.</text>
</comment>
<accession>A0A834R6C2</accession>
<dbReference type="PANTHER" id="PTHR12936">
    <property type="entry name" value="ANAPHASE-PROMOTING COMPLEX 10"/>
    <property type="match status" value="1"/>
</dbReference>
<dbReference type="GO" id="GO:0070979">
    <property type="term" value="P:protein K11-linked ubiquitination"/>
    <property type="evidence" value="ECO:0007669"/>
    <property type="project" value="TreeGrafter"/>
</dbReference>
<keyword evidence="4 7" id="KW-0498">Mitosis</keyword>
<reference evidence="12" key="1">
    <citation type="journal article" date="2020" name="PLoS Negl. Trop. Dis.">
        <title>High-quality nuclear genome for Sarcoptes scabiei-A critical resource for a neglected parasite.</title>
        <authorList>
            <person name="Korhonen P.K."/>
            <person name="Gasser R.B."/>
            <person name="Ma G."/>
            <person name="Wang T."/>
            <person name="Stroehlein A.J."/>
            <person name="Young N.D."/>
            <person name="Ang C.S."/>
            <person name="Fernando D.D."/>
            <person name="Lu H.C."/>
            <person name="Taylor S."/>
            <person name="Reynolds S.L."/>
            <person name="Mofiz E."/>
            <person name="Najaraj S.H."/>
            <person name="Gowda H."/>
            <person name="Madugundu A."/>
            <person name="Renuse S."/>
            <person name="Holt D."/>
            <person name="Pandey A."/>
            <person name="Papenfuss A.T."/>
            <person name="Fischer K."/>
        </authorList>
    </citation>
    <scope>NUCLEOTIDE SEQUENCE [LARGE SCALE GENOMIC DNA]</scope>
</reference>
<comment type="function">
    <text evidence="7">Component of the anaphase promoting complex/cyclosome (APC/C), a cell cycle-regulated E3 ubiquitin-protein ligase complex that controls progression through mitosis and the G1 phase of the cell cycle.</text>
</comment>
<dbReference type="InterPro" id="IPR008979">
    <property type="entry name" value="Galactose-bd-like_sf"/>
</dbReference>
<name>A0A834R6C2_SARSC</name>
<evidence type="ECO:0000313" key="12">
    <source>
        <dbReference type="Proteomes" id="UP000070412"/>
    </source>
</evidence>
<dbReference type="PIRSF" id="PIRSF028841">
    <property type="entry name" value="APC10_sub"/>
    <property type="match status" value="1"/>
</dbReference>
<feature type="compositionally biased region" description="Basic and acidic residues" evidence="8">
    <location>
        <begin position="9"/>
        <end position="20"/>
    </location>
</feature>
<dbReference type="InterPro" id="IPR004939">
    <property type="entry name" value="APC_su10/DOC_dom"/>
</dbReference>
<evidence type="ECO:0000256" key="4">
    <source>
        <dbReference type="ARBA" id="ARBA00022776"/>
    </source>
</evidence>
<keyword evidence="12" id="KW-1185">Reference proteome</keyword>
<evidence type="ECO:0000256" key="1">
    <source>
        <dbReference type="ARBA" id="ARBA00006762"/>
    </source>
</evidence>
<evidence type="ECO:0000256" key="8">
    <source>
        <dbReference type="SAM" id="MobiDB-lite"/>
    </source>
</evidence>
<dbReference type="Pfam" id="PF03256">
    <property type="entry name" value="ANAPC10"/>
    <property type="match status" value="1"/>
</dbReference>
<evidence type="ECO:0000256" key="3">
    <source>
        <dbReference type="ARBA" id="ARBA00022618"/>
    </source>
</evidence>
<dbReference type="FunFam" id="2.60.120.260:FF:000122">
    <property type="entry name" value="Anaphase-promoting complex subunit 10"/>
    <property type="match status" value="1"/>
</dbReference>
<dbReference type="PROSITE" id="PS51284">
    <property type="entry name" value="DOC"/>
    <property type="match status" value="1"/>
</dbReference>
<dbReference type="InterPro" id="IPR016901">
    <property type="entry name" value="APC10/Doc1"/>
</dbReference>
<dbReference type="Gene3D" id="2.60.120.260">
    <property type="entry name" value="Galactose-binding domain-like"/>
    <property type="match status" value="1"/>
</dbReference>
<dbReference type="AlphaFoldDB" id="A0A834R6C2"/>
<evidence type="ECO:0000256" key="6">
    <source>
        <dbReference type="ARBA" id="ARBA00023306"/>
    </source>
</evidence>
<evidence type="ECO:0000313" key="11">
    <source>
        <dbReference type="EnsemblMetazoa" id="KAF7490475.1"/>
    </source>
</evidence>
<feature type="region of interest" description="Disordered" evidence="8">
    <location>
        <begin position="1"/>
        <end position="23"/>
    </location>
</feature>
<evidence type="ECO:0000259" key="9">
    <source>
        <dbReference type="PROSITE" id="PS51284"/>
    </source>
</evidence>
<dbReference type="OrthoDB" id="24948at2759"/>
<keyword evidence="6 7" id="KW-0131">Cell cycle</keyword>
<organism evidence="10">
    <name type="scientific">Sarcoptes scabiei</name>
    <name type="common">Itch mite</name>
    <name type="synonym">Acarus scabiei</name>
    <dbReference type="NCBI Taxonomy" id="52283"/>
    <lineage>
        <taxon>Eukaryota</taxon>
        <taxon>Metazoa</taxon>
        <taxon>Ecdysozoa</taxon>
        <taxon>Arthropoda</taxon>
        <taxon>Chelicerata</taxon>
        <taxon>Arachnida</taxon>
        <taxon>Acari</taxon>
        <taxon>Acariformes</taxon>
        <taxon>Sarcoptiformes</taxon>
        <taxon>Astigmata</taxon>
        <taxon>Psoroptidia</taxon>
        <taxon>Sarcoptoidea</taxon>
        <taxon>Sarcoptidae</taxon>
        <taxon>Sarcoptinae</taxon>
        <taxon>Sarcoptes</taxon>
    </lineage>
</organism>
<evidence type="ECO:0000256" key="2">
    <source>
        <dbReference type="ARBA" id="ARBA00013927"/>
    </source>
</evidence>
<dbReference type="OMA" id="DDCMDTY"/>
<dbReference type="EnsemblMetazoa" id="SSS_8363s_mrna">
    <property type="protein sequence ID" value="KAF7490475.1"/>
    <property type="gene ID" value="SSS_8363"/>
</dbReference>
<dbReference type="EMBL" id="WVUK01000062">
    <property type="protein sequence ID" value="KAF7490475.1"/>
    <property type="molecule type" value="Genomic_DNA"/>
</dbReference>
<dbReference type="GO" id="GO:0031145">
    <property type="term" value="P:anaphase-promoting complex-dependent catabolic process"/>
    <property type="evidence" value="ECO:0007669"/>
    <property type="project" value="InterPro"/>
</dbReference>
<evidence type="ECO:0000313" key="10">
    <source>
        <dbReference type="EMBL" id="KAF7490475.1"/>
    </source>
</evidence>
<protein>
    <recommendedName>
        <fullName evidence="2 7">Anaphase-promoting complex subunit 10</fullName>
    </recommendedName>
</protein>
<feature type="domain" description="DOC" evidence="9">
    <location>
        <begin position="28"/>
        <end position="212"/>
    </location>
</feature>
<keyword evidence="5 7" id="KW-0833">Ubl conjugation pathway</keyword>
<dbReference type="PANTHER" id="PTHR12936:SF0">
    <property type="entry name" value="ANAPHASE-PROMOTING COMPLEX SUBUNIT 10"/>
    <property type="match status" value="1"/>
</dbReference>
<evidence type="ECO:0000256" key="5">
    <source>
        <dbReference type="ARBA" id="ARBA00022786"/>
    </source>
</evidence>